<feature type="transmembrane region" description="Helical" evidence="5">
    <location>
        <begin position="185"/>
        <end position="207"/>
    </location>
</feature>
<feature type="non-terminal residue" evidence="6">
    <location>
        <position position="242"/>
    </location>
</feature>
<keyword evidence="3 5" id="KW-1133">Transmembrane helix</keyword>
<comment type="subcellular location">
    <subcellularLocation>
        <location evidence="1">Membrane</location>
        <topology evidence="1">Multi-pass membrane protein</topology>
    </subcellularLocation>
</comment>
<organism evidence="6">
    <name type="scientific">marine metagenome</name>
    <dbReference type="NCBI Taxonomy" id="408172"/>
    <lineage>
        <taxon>unclassified sequences</taxon>
        <taxon>metagenomes</taxon>
        <taxon>ecological metagenomes</taxon>
    </lineage>
</organism>
<evidence type="ECO:0000256" key="4">
    <source>
        <dbReference type="ARBA" id="ARBA00023136"/>
    </source>
</evidence>
<evidence type="ECO:0000256" key="3">
    <source>
        <dbReference type="ARBA" id="ARBA00022989"/>
    </source>
</evidence>
<feature type="transmembrane region" description="Helical" evidence="5">
    <location>
        <begin position="55"/>
        <end position="73"/>
    </location>
</feature>
<keyword evidence="4 5" id="KW-0472">Membrane</keyword>
<sequence>METIINSNLLGLVLLTLVAGTIAGILAGLLGVGGGIIVVPLLYYILTFLNYDQSIIMHVAVGTSLFVIVPTSIRSAMQHKKRDSFDARIFKKWFVPMVAGTIIGSIIANYASFKALTGLFASIALIVSLQMFLSSKKSNRNFKIPKFLHLIFPCLIGLISVMMGIGGGTMSVPVMNHLGVGMRKAVGTSASFGTVIAIPGTIGFIVGGMGNPLLPPFSFGYINIMAFSLIVPATLLTVQIGV</sequence>
<dbReference type="PANTHER" id="PTHR43483">
    <property type="entry name" value="MEMBRANE TRANSPORTER PROTEIN HI_0806-RELATED"/>
    <property type="match status" value="1"/>
</dbReference>
<dbReference type="InterPro" id="IPR002781">
    <property type="entry name" value="TM_pro_TauE-like"/>
</dbReference>
<dbReference type="PANTHER" id="PTHR43483:SF3">
    <property type="entry name" value="MEMBRANE TRANSPORTER PROTEIN HI_0806-RELATED"/>
    <property type="match status" value="1"/>
</dbReference>
<dbReference type="EMBL" id="UINC01000380">
    <property type="protein sequence ID" value="SUZ54309.1"/>
    <property type="molecule type" value="Genomic_DNA"/>
</dbReference>
<protein>
    <recommendedName>
        <fullName evidence="7">Membrane transporter protein</fullName>
    </recommendedName>
</protein>
<evidence type="ECO:0000256" key="2">
    <source>
        <dbReference type="ARBA" id="ARBA00022692"/>
    </source>
</evidence>
<proteinExistence type="predicted"/>
<gene>
    <name evidence="6" type="ORF">METZ01_LOCUS7163</name>
</gene>
<dbReference type="GO" id="GO:0016020">
    <property type="term" value="C:membrane"/>
    <property type="evidence" value="ECO:0007669"/>
    <property type="project" value="UniProtKB-SubCell"/>
</dbReference>
<evidence type="ECO:0008006" key="7">
    <source>
        <dbReference type="Google" id="ProtNLM"/>
    </source>
</evidence>
<reference evidence="6" key="1">
    <citation type="submission" date="2018-05" db="EMBL/GenBank/DDBJ databases">
        <authorList>
            <person name="Lanie J.A."/>
            <person name="Ng W.-L."/>
            <person name="Kazmierczak K.M."/>
            <person name="Andrzejewski T.M."/>
            <person name="Davidsen T.M."/>
            <person name="Wayne K.J."/>
            <person name="Tettelin H."/>
            <person name="Glass J.I."/>
            <person name="Rusch D."/>
            <person name="Podicherti R."/>
            <person name="Tsui H.-C.T."/>
            <person name="Winkler M.E."/>
        </authorList>
    </citation>
    <scope>NUCLEOTIDE SEQUENCE</scope>
</reference>
<feature type="transmembrane region" description="Helical" evidence="5">
    <location>
        <begin position="117"/>
        <end position="135"/>
    </location>
</feature>
<evidence type="ECO:0000256" key="5">
    <source>
        <dbReference type="SAM" id="Phobius"/>
    </source>
</evidence>
<feature type="transmembrane region" description="Helical" evidence="5">
    <location>
        <begin position="147"/>
        <end position="165"/>
    </location>
</feature>
<evidence type="ECO:0000256" key="1">
    <source>
        <dbReference type="ARBA" id="ARBA00004141"/>
    </source>
</evidence>
<dbReference type="AlphaFoldDB" id="A0A381NIU6"/>
<name>A0A381NIU6_9ZZZZ</name>
<feature type="transmembrane region" description="Helical" evidence="5">
    <location>
        <begin position="93"/>
        <end position="111"/>
    </location>
</feature>
<keyword evidence="2 5" id="KW-0812">Transmembrane</keyword>
<accession>A0A381NIU6</accession>
<feature type="transmembrane region" description="Helical" evidence="5">
    <location>
        <begin position="219"/>
        <end position="240"/>
    </location>
</feature>
<feature type="non-terminal residue" evidence="6">
    <location>
        <position position="1"/>
    </location>
</feature>
<dbReference type="Pfam" id="PF01925">
    <property type="entry name" value="TauE"/>
    <property type="match status" value="1"/>
</dbReference>
<evidence type="ECO:0000313" key="6">
    <source>
        <dbReference type="EMBL" id="SUZ54309.1"/>
    </source>
</evidence>
<feature type="transmembrane region" description="Helical" evidence="5">
    <location>
        <begin position="12"/>
        <end position="43"/>
    </location>
</feature>